<reference evidence="3" key="1">
    <citation type="submission" date="2013-03" db="EMBL/GenBank/DDBJ databases">
        <title>The Genome Sequence of Anopheles christyi ACHKN1017.</title>
        <authorList>
            <consortium name="The Broad Institute Genomics Platform"/>
            <person name="Neafsey D.E."/>
            <person name="Besansky N."/>
            <person name="Walker B."/>
            <person name="Young S.K."/>
            <person name="Zeng Q."/>
            <person name="Gargeya S."/>
            <person name="Fitzgerald M."/>
            <person name="Haas B."/>
            <person name="Abouelleil A."/>
            <person name="Allen A.W."/>
            <person name="Alvarado L."/>
            <person name="Arachchi H.M."/>
            <person name="Berlin A.M."/>
            <person name="Chapman S.B."/>
            <person name="Gainer-Dewar J."/>
            <person name="Goldberg J."/>
            <person name="Griggs A."/>
            <person name="Gujja S."/>
            <person name="Hansen M."/>
            <person name="Howarth C."/>
            <person name="Imamovic A."/>
            <person name="Ireland A."/>
            <person name="Larimer J."/>
            <person name="McCowan C."/>
            <person name="Murphy C."/>
            <person name="Pearson M."/>
            <person name="Poon T.W."/>
            <person name="Priest M."/>
            <person name="Roberts A."/>
            <person name="Saif S."/>
            <person name="Shea T."/>
            <person name="Sisk P."/>
            <person name="Sykes S."/>
            <person name="Wortman J."/>
            <person name="Nusbaum C."/>
            <person name="Birren B."/>
        </authorList>
    </citation>
    <scope>NUCLEOTIDE SEQUENCE [LARGE SCALE GENOMIC DNA]</scope>
    <source>
        <strain evidence="3">ACHKN1017</strain>
    </source>
</reference>
<dbReference type="Pfam" id="PF03644">
    <property type="entry name" value="Glyco_hydro_85"/>
    <property type="match status" value="1"/>
</dbReference>
<evidence type="ECO:0000259" key="1">
    <source>
        <dbReference type="Pfam" id="PF03644"/>
    </source>
</evidence>
<dbReference type="VEuPathDB" id="VectorBase:ACHR008634"/>
<keyword evidence="3" id="KW-1185">Reference proteome</keyword>
<dbReference type="PANTHER" id="PTHR13246:SF1">
    <property type="entry name" value="CYTOSOLIC ENDO-BETA-N-ACETYLGLUCOSAMINIDASE"/>
    <property type="match status" value="1"/>
</dbReference>
<dbReference type="Gene3D" id="3.20.20.80">
    <property type="entry name" value="Glycosidases"/>
    <property type="match status" value="1"/>
</dbReference>
<dbReference type="STRING" id="43041.A0A182KCZ7"/>
<dbReference type="InterPro" id="IPR005201">
    <property type="entry name" value="TIM_ENGase"/>
</dbReference>
<accession>A0A182KCZ7</accession>
<dbReference type="PANTHER" id="PTHR13246">
    <property type="entry name" value="ENDO BETA N-ACETYLGLUCOSAMINIDASE"/>
    <property type="match status" value="1"/>
</dbReference>
<dbReference type="EnsemblMetazoa" id="ACHR008634-RA">
    <property type="protein sequence ID" value="ACHR008634-PA"/>
    <property type="gene ID" value="ACHR008634"/>
</dbReference>
<dbReference type="AlphaFoldDB" id="A0A182KCZ7"/>
<dbReference type="CDD" id="cd06547">
    <property type="entry name" value="GH85_ENGase"/>
    <property type="match status" value="1"/>
</dbReference>
<proteinExistence type="predicted"/>
<dbReference type="GO" id="GO:0005829">
    <property type="term" value="C:cytosol"/>
    <property type="evidence" value="ECO:0007669"/>
    <property type="project" value="UniProtKB-SubCell"/>
</dbReference>
<reference evidence="2" key="2">
    <citation type="submission" date="2020-05" db="UniProtKB">
        <authorList>
            <consortium name="EnsemblMetazoa"/>
        </authorList>
    </citation>
    <scope>IDENTIFICATION</scope>
    <source>
        <strain evidence="2">ACHKN1017</strain>
    </source>
</reference>
<dbReference type="FunFam" id="3.20.20.80:FF:000235">
    <property type="entry name" value="Uncharacterized protein, isoform B"/>
    <property type="match status" value="1"/>
</dbReference>
<dbReference type="InterPro" id="IPR032979">
    <property type="entry name" value="ENGase"/>
</dbReference>
<evidence type="ECO:0000313" key="3">
    <source>
        <dbReference type="Proteomes" id="UP000075881"/>
    </source>
</evidence>
<dbReference type="Gene3D" id="2.60.120.260">
    <property type="entry name" value="Galactose-binding domain-like"/>
    <property type="match status" value="1"/>
</dbReference>
<protein>
    <recommendedName>
        <fullName evidence="1">Cytosolic endo-beta-N-acetylglucosaminidase TIM barrel domain-containing protein</fullName>
    </recommendedName>
</protein>
<evidence type="ECO:0000313" key="2">
    <source>
        <dbReference type="EnsemblMetazoa" id="ACHR008634-PA"/>
    </source>
</evidence>
<feature type="domain" description="Cytosolic endo-beta-N-acetylglucosaminidase TIM barrel" evidence="1">
    <location>
        <begin position="107"/>
        <end position="394"/>
    </location>
</feature>
<dbReference type="FunFam" id="2.60.120.260:FF:000211">
    <property type="entry name" value="Cytosolic endobeta-n-acetylglucosaminidase, putative"/>
    <property type="match status" value="1"/>
</dbReference>
<name>A0A182KCZ7_9DIPT</name>
<sequence>MRLKIAAVSSTNLDPHSAVTHSMSFRADSQMCQPILTLKALLDFDKGPHPWKNLVEPIAPRSRSRHLGERYQVLDFADGPVTYVENDSRPQVLLCHDFKGNYLNDRYINGVQGEEHWVDYRFYNWAAIDIFCYFSHYFVTVPTLQWLNCAHRNGVKVIGTLIVEQKNVQLLRDILQSEEFMHQVVEALVKVSKVCQFHGWLLNIECGLESGKVGMLRDFVQLLTERCHAEIPGSQVIWYDAIAKNGRVEWQNELNSANDTFFLACDGIFLNYAWNRQKLERTENYIRNYCPERRLDVFVGIDVFGRSQKAQMDTNAPLEQVMNFQFSVALFAPGWTFESLEESSRRDQLEPDDRNVMFLQMNDRFWNRLWRHLYVRGPVQLPFYSSFCLGSGKFYNRLGKTQSDEGWFNLAKQNFQPTIPYTPPLEYKTRNDPLSHWTHHFDGALDGGSCLKLRNEERDKRLFACDFPCDDDLIVCYAHRRSNPVTVDLALVLKAYCGRRHECLRIVCANADCHVGERSNEMRAIPLDKEQSLQLLKLGATSQLPLADTINGWDIRYYYLSAEQLPVGIRIVDIGIKLHKEPDAHRNDYALLGAIHLQAGIPVHREHLLQRTVLIFDRPE</sequence>
<dbReference type="GO" id="GO:0033925">
    <property type="term" value="F:mannosyl-glycoprotein endo-beta-N-acetylglucosaminidase activity"/>
    <property type="evidence" value="ECO:0007669"/>
    <property type="project" value="UniProtKB-EC"/>
</dbReference>
<dbReference type="Proteomes" id="UP000075881">
    <property type="component" value="Unassembled WGS sequence"/>
</dbReference>
<organism evidence="2 3">
    <name type="scientific">Anopheles christyi</name>
    <dbReference type="NCBI Taxonomy" id="43041"/>
    <lineage>
        <taxon>Eukaryota</taxon>
        <taxon>Metazoa</taxon>
        <taxon>Ecdysozoa</taxon>
        <taxon>Arthropoda</taxon>
        <taxon>Hexapoda</taxon>
        <taxon>Insecta</taxon>
        <taxon>Pterygota</taxon>
        <taxon>Neoptera</taxon>
        <taxon>Endopterygota</taxon>
        <taxon>Diptera</taxon>
        <taxon>Nematocera</taxon>
        <taxon>Culicoidea</taxon>
        <taxon>Culicidae</taxon>
        <taxon>Anophelinae</taxon>
        <taxon>Anopheles</taxon>
    </lineage>
</organism>